<comment type="caution">
    <text evidence="1">The sequence shown here is derived from an EMBL/GenBank/DDBJ whole genome shotgun (WGS) entry which is preliminary data.</text>
</comment>
<protein>
    <submittedName>
        <fullName evidence="1">Uncharacterized protein</fullName>
    </submittedName>
</protein>
<evidence type="ECO:0000313" key="2">
    <source>
        <dbReference type="Proteomes" id="UP000821865"/>
    </source>
</evidence>
<reference evidence="1" key="1">
    <citation type="submission" date="2020-05" db="EMBL/GenBank/DDBJ databases">
        <title>Large-scale comparative analyses of tick genomes elucidate their genetic diversity and vector capacities.</title>
        <authorList>
            <person name="Jia N."/>
            <person name="Wang J."/>
            <person name="Shi W."/>
            <person name="Du L."/>
            <person name="Sun Y."/>
            <person name="Zhan W."/>
            <person name="Jiang J."/>
            <person name="Wang Q."/>
            <person name="Zhang B."/>
            <person name="Ji P."/>
            <person name="Sakyi L.B."/>
            <person name="Cui X."/>
            <person name="Yuan T."/>
            <person name="Jiang B."/>
            <person name="Yang W."/>
            <person name="Lam T.T.-Y."/>
            <person name="Chang Q."/>
            <person name="Ding S."/>
            <person name="Wang X."/>
            <person name="Zhu J."/>
            <person name="Ruan X."/>
            <person name="Zhao L."/>
            <person name="Wei J."/>
            <person name="Que T."/>
            <person name="Du C."/>
            <person name="Cheng J."/>
            <person name="Dai P."/>
            <person name="Han X."/>
            <person name="Huang E."/>
            <person name="Gao Y."/>
            <person name="Liu J."/>
            <person name="Shao H."/>
            <person name="Ye R."/>
            <person name="Li L."/>
            <person name="Wei W."/>
            <person name="Wang X."/>
            <person name="Wang C."/>
            <person name="Yang T."/>
            <person name="Huo Q."/>
            <person name="Li W."/>
            <person name="Guo W."/>
            <person name="Chen H."/>
            <person name="Zhou L."/>
            <person name="Ni X."/>
            <person name="Tian J."/>
            <person name="Zhou Y."/>
            <person name="Sheng Y."/>
            <person name="Liu T."/>
            <person name="Pan Y."/>
            <person name="Xia L."/>
            <person name="Li J."/>
            <person name="Zhao F."/>
            <person name="Cao W."/>
        </authorList>
    </citation>
    <scope>NUCLEOTIDE SEQUENCE</scope>
    <source>
        <strain evidence="1">Dsil-2018</strain>
    </source>
</reference>
<evidence type="ECO:0000313" key="1">
    <source>
        <dbReference type="EMBL" id="KAH7950383.1"/>
    </source>
</evidence>
<organism evidence="1 2">
    <name type="scientific">Dermacentor silvarum</name>
    <name type="common">Tick</name>
    <dbReference type="NCBI Taxonomy" id="543639"/>
    <lineage>
        <taxon>Eukaryota</taxon>
        <taxon>Metazoa</taxon>
        <taxon>Ecdysozoa</taxon>
        <taxon>Arthropoda</taxon>
        <taxon>Chelicerata</taxon>
        <taxon>Arachnida</taxon>
        <taxon>Acari</taxon>
        <taxon>Parasitiformes</taxon>
        <taxon>Ixodida</taxon>
        <taxon>Ixodoidea</taxon>
        <taxon>Ixodidae</taxon>
        <taxon>Rhipicephalinae</taxon>
        <taxon>Dermacentor</taxon>
    </lineage>
</organism>
<proteinExistence type="predicted"/>
<sequence>MNHEKRKHQPKGRDKKVRRGSIPSLASPQNLAADANDDVEPSPCAAVRKEHDFGRNRVPSDHSAASVMTILPHSLRKARSKRRSKPKCRLSPGTAFKSAAEDAGGVASLPERKFSDAVDPTLSPSSPVSSEERRSTLEHNEDPVGRLSSSSPSEAPETGREKGPESQSEEQKIDTTEDERIQSDPRRRDSDQGTSVVVKDAMAIPTDESPTSAGSISECGNPPPASMQNIPKREDVCSERPHSRNLGEATWNLGLDVDPKGEHEALAYNEDELPPTLGIDMFGKTFFAELATPSPEIMSSGPSRLRSLGQSWISQVNRDLTDVSSPQKNTVLTVLKQEMAREGSEYAKTMETTSGGGAKGPQCSSLMTEITWALGEEKEPRDAIDVFALPPSSPWPTKPKAPTLRFDAPAVGEKFSSVDDVPHAPGAVWTLRSENPVSIGPARPTQKPPESKAQVHLLVSALCIPFLLVVSLLIAVIFSRRPTRSPAPPKTGLIQELVKYCGGSKACSRAVDAIADTADLATDPCVDFYQFACGRWRAWNQQRPGYRRESEENYTLSIRKALLSLLDDDYGRRSVDVNSGEARNMAAFYDSCHKFLGAGARVAPVTDVLATMGFNASSDGHDTTSIRTIQDLLDFIVNRSLNNGLASVVSVTLRRRTISLDAGQTLHSTLGDDHVLEFLTATLGDNGLANDECNVHGLYHLDGEIHSRRALYNLSVPFDRTPLRYVEPPMEGVSWVDALNRASPERPVRYSLQSPVESRGMAYVQEAVTLLSRTTLEQARVYASAVLLAQVIKYVYLIRGQARSEGIATCLEITGSYFKDLLPYWISATFGSPEAAQSFVDMVKRIQDATLGTCASFMKIGIDCRNLSKLDVSFIGSAESFTALQKHPRAVSSVAPYGEHFLVNVVRASRDHVGTDYEDGAVQRQLHGRLVFPEHGARSRLIAVPANFLVPDAFVGDGSLPFLDYATVGVRLLLDWIETQFTENAAMEYASTLNVTVPCVRDAARAIFGRKVGEEEARHLVFADWALDVVLTAAKWDFVSNTGNASSNTAQLASDPSVPATSCIVFSGEDVEEADLHIKVDREMFAVKNGEEGLAAVLSAYWLFNIQYDRKLFNTLLVLERLFLGLTLSTPRVVATKFLNNVAKCVPCLMC</sequence>
<dbReference type="EMBL" id="CM023474">
    <property type="protein sequence ID" value="KAH7950383.1"/>
    <property type="molecule type" value="Genomic_DNA"/>
</dbReference>
<gene>
    <name evidence="1" type="ORF">HPB49_023351</name>
</gene>
<name>A0ACB8CTI1_DERSI</name>
<keyword evidence="2" id="KW-1185">Reference proteome</keyword>
<accession>A0ACB8CTI1</accession>
<dbReference type="Proteomes" id="UP000821865">
    <property type="component" value="Chromosome 5"/>
</dbReference>